<dbReference type="Gene3D" id="3.40.1160.10">
    <property type="entry name" value="Acetylglutamate kinase-like"/>
    <property type="match status" value="1"/>
</dbReference>
<keyword evidence="4" id="KW-0418">Kinase</keyword>
<organism evidence="4 9">
    <name type="scientific">Bacteroides caccae</name>
    <dbReference type="NCBI Taxonomy" id="47678"/>
    <lineage>
        <taxon>Bacteria</taxon>
        <taxon>Pseudomonadati</taxon>
        <taxon>Bacteroidota</taxon>
        <taxon>Bacteroidia</taxon>
        <taxon>Bacteroidales</taxon>
        <taxon>Bacteroidaceae</taxon>
        <taxon>Bacteroides</taxon>
    </lineage>
</organism>
<sequence length="437" mass="50179">MKVCKFEKIKDEDDIKQVINCIRQEHPYVAVLPVLTQLQEWMQAISASWFHEEDEASHTTVNAIEEYCYSLTNHLITEPQLNQDMKIRIRECIKKIHALVEDKADLLIDKTIKAEIYGLSSDLFTYSLRQQGFHAQTLDTGKFMQINLERKPDIPYIQETVRQYIDENQDFDIFVAPLSICKNVYGEIDFMSERRNDYYATVLATIFQADEIVLSTQINHIYANRNCRREQHSLTYTEAEQLINSGVYLLYTDCITLAARSNMAIRLTDIHDLTTERLYISSHDTGDSVKAILSQDSATFVRFTSLNVLPGYLLMGKLLEVINKYQINVVSMASSNVSISMMLTASSDTLRIVQRELHKYAEMVIDENMSVIHIIGSLHWKRTQVESHIMDTIKDIPVSLISYGGSDHCFTLSVHTTDKNKLINSLSRQFFGNQCAA</sequence>
<dbReference type="EMBL" id="CZAI01000011">
    <property type="protein sequence ID" value="CUQ08237.1"/>
    <property type="molecule type" value="Genomic_DNA"/>
</dbReference>
<evidence type="ECO:0000313" key="10">
    <source>
        <dbReference type="Proteomes" id="UP000284431"/>
    </source>
</evidence>
<dbReference type="Proteomes" id="UP000284689">
    <property type="component" value="Unassembled WGS sequence"/>
</dbReference>
<evidence type="ECO:0000256" key="2">
    <source>
        <dbReference type="ARBA" id="ARBA00047872"/>
    </source>
</evidence>
<dbReference type="GO" id="GO:0009089">
    <property type="term" value="P:lysine biosynthetic process via diaminopimelate"/>
    <property type="evidence" value="ECO:0007669"/>
    <property type="project" value="TreeGrafter"/>
</dbReference>
<dbReference type="Gene3D" id="3.30.70.260">
    <property type="match status" value="2"/>
</dbReference>
<dbReference type="RefSeq" id="WP_055173576.1">
    <property type="nucleotide sequence ID" value="NZ_CP081920.1"/>
</dbReference>
<dbReference type="AlphaFoldDB" id="A0A174TFV9"/>
<comment type="similarity">
    <text evidence="1">Belongs to the aspartokinase family.</text>
</comment>
<dbReference type="SUPFAM" id="SSF53633">
    <property type="entry name" value="Carbamate kinase-like"/>
    <property type="match status" value="1"/>
</dbReference>
<name>A0A174TFV9_9BACE</name>
<accession>A0A174TFV9</accession>
<evidence type="ECO:0000259" key="3">
    <source>
        <dbReference type="Pfam" id="PF00696"/>
    </source>
</evidence>
<dbReference type="Proteomes" id="UP000284431">
    <property type="component" value="Unassembled WGS sequence"/>
</dbReference>
<dbReference type="SUPFAM" id="SSF55021">
    <property type="entry name" value="ACT-like"/>
    <property type="match status" value="2"/>
</dbReference>
<dbReference type="EC" id="2.7.2.4" evidence="4"/>
<dbReference type="EMBL" id="QSCS01000003">
    <property type="protein sequence ID" value="RGY29244.1"/>
    <property type="molecule type" value="Genomic_DNA"/>
</dbReference>
<evidence type="ECO:0000313" key="4">
    <source>
        <dbReference type="EMBL" id="CUQ08036.1"/>
    </source>
</evidence>
<dbReference type="InterPro" id="IPR036393">
    <property type="entry name" value="AceGlu_kinase-like_sf"/>
</dbReference>
<keyword evidence="4" id="KW-0808">Transferase</keyword>
<dbReference type="InterPro" id="IPR001048">
    <property type="entry name" value="Asp/Glu/Uridylate_kinase"/>
</dbReference>
<evidence type="ECO:0000313" key="9">
    <source>
        <dbReference type="Proteomes" id="UP000095725"/>
    </source>
</evidence>
<dbReference type="GO" id="GO:0005829">
    <property type="term" value="C:cytosol"/>
    <property type="evidence" value="ECO:0007669"/>
    <property type="project" value="TreeGrafter"/>
</dbReference>
<dbReference type="PANTHER" id="PTHR21499">
    <property type="entry name" value="ASPARTATE KINASE"/>
    <property type="match status" value="1"/>
</dbReference>
<dbReference type="Pfam" id="PF00696">
    <property type="entry name" value="AA_kinase"/>
    <property type="match status" value="1"/>
</dbReference>
<protein>
    <submittedName>
        <fullName evidence="4 6">Aspartokinase</fullName>
        <ecNumber evidence="4">2.7.2.4</ecNumber>
    </submittedName>
</protein>
<dbReference type="GO" id="GO:0004072">
    <property type="term" value="F:aspartate kinase activity"/>
    <property type="evidence" value="ECO:0007669"/>
    <property type="project" value="UniProtKB-EC"/>
</dbReference>
<evidence type="ECO:0000313" key="7">
    <source>
        <dbReference type="EMBL" id="RHD46012.1"/>
    </source>
</evidence>
<evidence type="ECO:0000313" key="5">
    <source>
        <dbReference type="EMBL" id="CUQ08237.1"/>
    </source>
</evidence>
<dbReference type="GO" id="GO:0009090">
    <property type="term" value="P:homoserine biosynthetic process"/>
    <property type="evidence" value="ECO:0007669"/>
    <property type="project" value="TreeGrafter"/>
</dbReference>
<evidence type="ECO:0000313" key="11">
    <source>
        <dbReference type="Proteomes" id="UP000284689"/>
    </source>
</evidence>
<evidence type="ECO:0000313" key="6">
    <source>
        <dbReference type="EMBL" id="RGY29244.1"/>
    </source>
</evidence>
<gene>
    <name evidence="4" type="primary">lysC_1</name>
    <name evidence="7" type="ORF">DW794_15115</name>
    <name evidence="6" type="ORF">DXA49_02650</name>
    <name evidence="5" type="ORF">ERS852494_03908</name>
    <name evidence="4" type="ORF">ERS852558_01763</name>
</gene>
<dbReference type="STRING" id="47678.ERS852494_03908"/>
<dbReference type="Proteomes" id="UP000095725">
    <property type="component" value="Unassembled WGS sequence"/>
</dbReference>
<comment type="catalytic activity">
    <reaction evidence="2">
        <text>L-aspartate + ATP = 4-phospho-L-aspartate + ADP</text>
        <dbReference type="Rhea" id="RHEA:23776"/>
        <dbReference type="ChEBI" id="CHEBI:29991"/>
        <dbReference type="ChEBI" id="CHEBI:30616"/>
        <dbReference type="ChEBI" id="CHEBI:57535"/>
        <dbReference type="ChEBI" id="CHEBI:456216"/>
        <dbReference type="EC" id="2.7.2.4"/>
    </reaction>
</comment>
<dbReference type="InterPro" id="IPR045865">
    <property type="entry name" value="ACT-like_dom_sf"/>
</dbReference>
<evidence type="ECO:0000313" key="8">
    <source>
        <dbReference type="Proteomes" id="UP000095657"/>
    </source>
</evidence>
<dbReference type="PANTHER" id="PTHR21499:SF59">
    <property type="entry name" value="ASPARTOKINASE"/>
    <property type="match status" value="1"/>
</dbReference>
<proteinExistence type="inferred from homology"/>
<feature type="domain" description="Aspartate/glutamate/uridylate kinase" evidence="3">
    <location>
        <begin position="102"/>
        <end position="268"/>
    </location>
</feature>
<reference evidence="8 9" key="1">
    <citation type="submission" date="2015-09" db="EMBL/GenBank/DDBJ databases">
        <authorList>
            <consortium name="Pathogen Informatics"/>
        </authorList>
    </citation>
    <scope>NUCLEOTIDE SEQUENCE [LARGE SCALE GENOMIC DNA]</scope>
    <source>
        <strain evidence="5 8">2789STDY5834880</strain>
        <strain evidence="4 9">2789STDY5834946</strain>
    </source>
</reference>
<evidence type="ECO:0000256" key="1">
    <source>
        <dbReference type="ARBA" id="ARBA00010122"/>
    </source>
</evidence>
<dbReference type="Proteomes" id="UP000095657">
    <property type="component" value="Unassembled WGS sequence"/>
</dbReference>
<dbReference type="EMBL" id="CZBL01000006">
    <property type="protein sequence ID" value="CUQ08036.1"/>
    <property type="molecule type" value="Genomic_DNA"/>
</dbReference>
<reference evidence="10 11" key="2">
    <citation type="submission" date="2018-08" db="EMBL/GenBank/DDBJ databases">
        <title>A genome reference for cultivated species of the human gut microbiota.</title>
        <authorList>
            <person name="Zou Y."/>
            <person name="Xue W."/>
            <person name="Luo G."/>
        </authorList>
    </citation>
    <scope>NUCLEOTIDE SEQUENCE [LARGE SCALE GENOMIC DNA]</scope>
    <source>
        <strain evidence="7 11">AM31-16AC</strain>
        <strain evidence="6 10">OF02-6LB</strain>
    </source>
</reference>
<dbReference type="EMBL" id="QSJD01000026">
    <property type="protein sequence ID" value="RHD46012.1"/>
    <property type="molecule type" value="Genomic_DNA"/>
</dbReference>